<organism evidence="1">
    <name type="scientific">marine metagenome</name>
    <dbReference type="NCBI Taxonomy" id="408172"/>
    <lineage>
        <taxon>unclassified sequences</taxon>
        <taxon>metagenomes</taxon>
        <taxon>ecological metagenomes</taxon>
    </lineage>
</organism>
<feature type="non-terminal residue" evidence="1">
    <location>
        <position position="30"/>
    </location>
</feature>
<dbReference type="EMBL" id="UINC01208502">
    <property type="protein sequence ID" value="SVE31065.1"/>
    <property type="molecule type" value="Genomic_DNA"/>
</dbReference>
<gene>
    <name evidence="1" type="ORF">METZ01_LOCUS483919</name>
</gene>
<sequence>MLPFLIPINTKPTGFCLVPPLGPATPVIET</sequence>
<dbReference type="AlphaFoldDB" id="A0A383CH34"/>
<protein>
    <submittedName>
        <fullName evidence="1">Uncharacterized protein</fullName>
    </submittedName>
</protein>
<evidence type="ECO:0000313" key="1">
    <source>
        <dbReference type="EMBL" id="SVE31065.1"/>
    </source>
</evidence>
<accession>A0A383CH34</accession>
<proteinExistence type="predicted"/>
<reference evidence="1" key="1">
    <citation type="submission" date="2018-05" db="EMBL/GenBank/DDBJ databases">
        <authorList>
            <person name="Lanie J.A."/>
            <person name="Ng W.-L."/>
            <person name="Kazmierczak K.M."/>
            <person name="Andrzejewski T.M."/>
            <person name="Davidsen T.M."/>
            <person name="Wayne K.J."/>
            <person name="Tettelin H."/>
            <person name="Glass J.I."/>
            <person name="Rusch D."/>
            <person name="Podicherti R."/>
            <person name="Tsui H.-C.T."/>
            <person name="Winkler M.E."/>
        </authorList>
    </citation>
    <scope>NUCLEOTIDE SEQUENCE</scope>
</reference>
<name>A0A383CH34_9ZZZZ</name>